<accession>A0A0L8V579</accession>
<comment type="caution">
    <text evidence="2">The sequence shown here is derived from an EMBL/GenBank/DDBJ whole genome shotgun (WGS) entry which is preliminary data.</text>
</comment>
<dbReference type="PROSITE" id="PS51257">
    <property type="entry name" value="PROKAR_LIPOPROTEIN"/>
    <property type="match status" value="1"/>
</dbReference>
<sequence length="129" mass="14321">MRKTSYLLVIAAIMLLYGCNNEADEVLPEEDPIQEEEDCTPQFPDMDVTYNNYVKGIMDQYCISCHHAGNSTGPGDFSNYNGLLTYAEGSSFYARVIQDGADMPQGMAPLPKAIRDSLDVWIQNCAPLN</sequence>
<dbReference type="STRING" id="1409788.NC99_37840"/>
<gene>
    <name evidence="2" type="ORF">NC99_37840</name>
</gene>
<feature type="chain" id="PRO_5005591373" description="Cytochrome c domain-containing protein" evidence="1">
    <location>
        <begin position="24"/>
        <end position="129"/>
    </location>
</feature>
<evidence type="ECO:0008006" key="4">
    <source>
        <dbReference type="Google" id="ProtNLM"/>
    </source>
</evidence>
<name>A0A0L8V579_9BACT</name>
<evidence type="ECO:0000313" key="2">
    <source>
        <dbReference type="EMBL" id="KOH43357.1"/>
    </source>
</evidence>
<dbReference type="OrthoDB" id="1524066at2"/>
<proteinExistence type="predicted"/>
<keyword evidence="3" id="KW-1185">Reference proteome</keyword>
<dbReference type="Proteomes" id="UP000036958">
    <property type="component" value="Unassembled WGS sequence"/>
</dbReference>
<reference evidence="3" key="1">
    <citation type="submission" date="2015-07" db="EMBL/GenBank/DDBJ databases">
        <title>Genome sequencing of Sunxiuqinia dokdonensis strain SK.</title>
        <authorList>
            <person name="Ahn S."/>
            <person name="Kim B.-C."/>
        </authorList>
    </citation>
    <scope>NUCLEOTIDE SEQUENCE [LARGE SCALE GENOMIC DNA]</scope>
    <source>
        <strain evidence="3">SK</strain>
    </source>
</reference>
<keyword evidence="1" id="KW-0732">Signal</keyword>
<protein>
    <recommendedName>
        <fullName evidence="4">Cytochrome c domain-containing protein</fullName>
    </recommendedName>
</protein>
<dbReference type="EMBL" id="LGIA01000190">
    <property type="protein sequence ID" value="KOH43357.1"/>
    <property type="molecule type" value="Genomic_DNA"/>
</dbReference>
<evidence type="ECO:0000256" key="1">
    <source>
        <dbReference type="SAM" id="SignalP"/>
    </source>
</evidence>
<dbReference type="RefSeq" id="WP_053186715.1">
    <property type="nucleotide sequence ID" value="NZ_LGIA01000190.1"/>
</dbReference>
<organism evidence="2 3">
    <name type="scientific">Sunxiuqinia dokdonensis</name>
    <dbReference type="NCBI Taxonomy" id="1409788"/>
    <lineage>
        <taxon>Bacteria</taxon>
        <taxon>Pseudomonadati</taxon>
        <taxon>Bacteroidota</taxon>
        <taxon>Bacteroidia</taxon>
        <taxon>Marinilabiliales</taxon>
        <taxon>Prolixibacteraceae</taxon>
        <taxon>Sunxiuqinia</taxon>
    </lineage>
</organism>
<evidence type="ECO:0000313" key="3">
    <source>
        <dbReference type="Proteomes" id="UP000036958"/>
    </source>
</evidence>
<feature type="signal peptide" evidence="1">
    <location>
        <begin position="1"/>
        <end position="23"/>
    </location>
</feature>
<dbReference type="AlphaFoldDB" id="A0A0L8V579"/>